<name>A0A077AX70_9PROT</name>
<proteinExistence type="predicted"/>
<dbReference type="EMBL" id="CP008941">
    <property type="protein sequence ID" value="AIK96218.1"/>
    <property type="molecule type" value="Genomic_DNA"/>
</dbReference>
<evidence type="ECO:0000313" key="2">
    <source>
        <dbReference type="Proteomes" id="UP000028926"/>
    </source>
</evidence>
<accession>A0A077AX70</accession>
<evidence type="ECO:0000313" key="1">
    <source>
        <dbReference type="EMBL" id="AIK96218.1"/>
    </source>
</evidence>
<protein>
    <submittedName>
        <fullName evidence="1">Uncharacterized protein</fullName>
    </submittedName>
</protein>
<dbReference type="AlphaFoldDB" id="A0A077AX70"/>
<organism evidence="1 2">
    <name type="scientific">Candidatus Odyssella acanthamoebae</name>
    <dbReference type="NCBI Taxonomy" id="91604"/>
    <lineage>
        <taxon>Bacteria</taxon>
        <taxon>Pseudomonadati</taxon>
        <taxon>Pseudomonadota</taxon>
        <taxon>Alphaproteobacteria</taxon>
        <taxon>Holosporales</taxon>
        <taxon>Candidatus Paracaedibacteraceae</taxon>
        <taxon>Candidatus Odyssella</taxon>
    </lineage>
</organism>
<dbReference type="Proteomes" id="UP000028926">
    <property type="component" value="Chromosome"/>
</dbReference>
<gene>
    <name evidence="1" type="ORF">ID47_04860</name>
</gene>
<keyword evidence="2" id="KW-1185">Reference proteome</keyword>
<dbReference type="HOGENOM" id="CLU_2895660_0_0_5"/>
<dbReference type="KEGG" id="paca:ID47_04860"/>
<reference evidence="1 2" key="1">
    <citation type="submission" date="2014-07" db="EMBL/GenBank/DDBJ databases">
        <title>Comparative genomic insights into amoeba endosymbionts belonging to the families of Holosporaceae and Candidatus Midichloriaceae within Rickettsiales.</title>
        <authorList>
            <person name="Wang Z."/>
            <person name="Wu M."/>
        </authorList>
    </citation>
    <scope>NUCLEOTIDE SEQUENCE [LARGE SCALE GENOMIC DNA]</scope>
    <source>
        <strain evidence="1">PRA3</strain>
    </source>
</reference>
<sequence>MAKAKGLLSKTDKIDSMVLAEYGLRLQPKLFSDASQKTYELRRCCVNGKQEQTSPFPKIIRF</sequence>